<dbReference type="InterPro" id="IPR008906">
    <property type="entry name" value="HATC_C_dom"/>
</dbReference>
<dbReference type="AlphaFoldDB" id="A0A6G0XN12"/>
<proteinExistence type="predicted"/>
<dbReference type="PANTHER" id="PTHR46289">
    <property type="entry name" value="52 KDA REPRESSOR OF THE INHIBITOR OF THE PROTEIN KINASE-LIKE PROTEIN-RELATED"/>
    <property type="match status" value="1"/>
</dbReference>
<evidence type="ECO:0000313" key="3">
    <source>
        <dbReference type="Proteomes" id="UP000478052"/>
    </source>
</evidence>
<protein>
    <submittedName>
        <fullName evidence="2">Zinc finger MYM-type protein 1-like</fullName>
    </submittedName>
</protein>
<organism evidence="2 3">
    <name type="scientific">Aphis craccivora</name>
    <name type="common">Cowpea aphid</name>
    <dbReference type="NCBI Taxonomy" id="307492"/>
    <lineage>
        <taxon>Eukaryota</taxon>
        <taxon>Metazoa</taxon>
        <taxon>Ecdysozoa</taxon>
        <taxon>Arthropoda</taxon>
        <taxon>Hexapoda</taxon>
        <taxon>Insecta</taxon>
        <taxon>Pterygota</taxon>
        <taxon>Neoptera</taxon>
        <taxon>Paraneoptera</taxon>
        <taxon>Hemiptera</taxon>
        <taxon>Sternorrhyncha</taxon>
        <taxon>Aphidomorpha</taxon>
        <taxon>Aphidoidea</taxon>
        <taxon>Aphididae</taxon>
        <taxon>Aphidini</taxon>
        <taxon>Aphis</taxon>
        <taxon>Aphis</taxon>
    </lineage>
</organism>
<evidence type="ECO:0000313" key="2">
    <source>
        <dbReference type="EMBL" id="KAF0741781.1"/>
    </source>
</evidence>
<gene>
    <name evidence="2" type="ORF">FWK35_00023188</name>
</gene>
<dbReference type="InterPro" id="IPR052958">
    <property type="entry name" value="IFN-induced_PKR_regulator"/>
</dbReference>
<keyword evidence="3" id="KW-1185">Reference proteome</keyword>
<accession>A0A6G0XN12</accession>
<dbReference type="InterPro" id="IPR012337">
    <property type="entry name" value="RNaseH-like_sf"/>
</dbReference>
<dbReference type="Proteomes" id="UP000478052">
    <property type="component" value="Unassembled WGS sequence"/>
</dbReference>
<name>A0A6G0XN12_APHCR</name>
<dbReference type="PANTHER" id="PTHR46289:SF14">
    <property type="entry name" value="DUF4371 DOMAIN-CONTAINING PROTEIN"/>
    <property type="match status" value="1"/>
</dbReference>
<dbReference type="GO" id="GO:0046983">
    <property type="term" value="F:protein dimerization activity"/>
    <property type="evidence" value="ECO:0007669"/>
    <property type="project" value="InterPro"/>
</dbReference>
<dbReference type="SUPFAM" id="SSF53098">
    <property type="entry name" value="Ribonuclease H-like"/>
    <property type="match status" value="1"/>
</dbReference>
<comment type="caution">
    <text evidence="2">The sequence shown here is derived from an EMBL/GenBank/DDBJ whole genome shotgun (WGS) entry which is preliminary data.</text>
</comment>
<evidence type="ECO:0000259" key="1">
    <source>
        <dbReference type="Pfam" id="PF05699"/>
    </source>
</evidence>
<dbReference type="Pfam" id="PF05699">
    <property type="entry name" value="Dimer_Tnp_hAT"/>
    <property type="match status" value="1"/>
</dbReference>
<dbReference type="EMBL" id="VUJU01007697">
    <property type="protein sequence ID" value="KAF0741781.1"/>
    <property type="molecule type" value="Genomic_DNA"/>
</dbReference>
<sequence>MNSQNRYELYVEVQKQKKLEIIHLERLVETRWAYWYKSLKKINIRFKEIREVLNVLSSNGDEKSRVMAIGYLKEISSQRFISILISMESILEIVHCASNELQNSKLLLPSAIHLINITKQNLLNMRSNGVWEKLEKKIVAKAKENDIEVDIKKIQKRKHVLNKNLQNYFISSTVGKNISKFTSLQDLKTNIYFEAIDRFTVELNTRFSNDVCNILMVTDVFNSSSSAFFNPDSIHLKHFIEHYKYFKIDKCLLSSEFLTAKTLCLKENYENLDLFNISHLLNKVHNAFPETLKIISILMTLPATTATNERFFSSLKRVKNYLRLTMGDERLSDLLVINVESTEASKINLDTAVDKFSLLKERHLKTNIYFEAIDRFTVELNTIFPNDVCNILMVTDVFNSSSSAFFNPDSIHLKHFIEHNKYFKIDKCLLSSEFLTAKTLCLKENYENLDLYNISHLLNKVHNAYS</sequence>
<reference evidence="2 3" key="1">
    <citation type="submission" date="2019-08" db="EMBL/GenBank/DDBJ databases">
        <title>Whole genome of Aphis craccivora.</title>
        <authorList>
            <person name="Voronova N.V."/>
            <person name="Shulinski R.S."/>
            <person name="Bandarenka Y.V."/>
            <person name="Zhorov D.G."/>
            <person name="Warner D."/>
        </authorList>
    </citation>
    <scope>NUCLEOTIDE SEQUENCE [LARGE SCALE GENOMIC DNA]</scope>
    <source>
        <strain evidence="2">180601</strain>
        <tissue evidence="2">Whole Body</tissue>
    </source>
</reference>
<feature type="domain" description="HAT C-terminal dimerisation" evidence="1">
    <location>
        <begin position="265"/>
        <end position="341"/>
    </location>
</feature>